<dbReference type="RefSeq" id="WP_406768431.1">
    <property type="nucleotide sequence ID" value="NZ_JBJHZZ010000001.1"/>
</dbReference>
<protein>
    <recommendedName>
        <fullName evidence="3">Spore coat protein</fullName>
    </recommendedName>
</protein>
<keyword evidence="2" id="KW-1185">Reference proteome</keyword>
<proteinExistence type="predicted"/>
<evidence type="ECO:0000313" key="1">
    <source>
        <dbReference type="EMBL" id="MFL0245978.1"/>
    </source>
</evidence>
<evidence type="ECO:0008006" key="3">
    <source>
        <dbReference type="Google" id="ProtNLM"/>
    </source>
</evidence>
<dbReference type="EMBL" id="JBJHZZ010000001">
    <property type="protein sequence ID" value="MFL0245978.1"/>
    <property type="molecule type" value="Genomic_DNA"/>
</dbReference>
<evidence type="ECO:0000313" key="2">
    <source>
        <dbReference type="Proteomes" id="UP001623591"/>
    </source>
</evidence>
<gene>
    <name evidence="1" type="ORF">ACJDUG_03170</name>
</gene>
<name>A0ABW8T2L6_9CLOT</name>
<dbReference type="Proteomes" id="UP001623591">
    <property type="component" value="Unassembled WGS sequence"/>
</dbReference>
<comment type="caution">
    <text evidence="1">The sequence shown here is derived from an EMBL/GenBank/DDBJ whole genome shotgun (WGS) entry which is preliminary data.</text>
</comment>
<sequence length="74" mass="8485">MTNTATTNTQNKQIESNNLKVIQDQIGYEALLTKKCNEYAEMCTDQSLKSLCNQASRIHKQNFDSLKTYLDSHQ</sequence>
<accession>A0ABW8T2L6</accession>
<reference evidence="1 2" key="1">
    <citation type="submission" date="2024-11" db="EMBL/GenBank/DDBJ databases">
        <authorList>
            <person name="Heng Y.C."/>
            <person name="Lim A.C.H."/>
            <person name="Lee J.K.Y."/>
            <person name="Kittelmann S."/>
        </authorList>
    </citation>
    <scope>NUCLEOTIDE SEQUENCE [LARGE SCALE GENOMIC DNA]</scope>
    <source>
        <strain evidence="1 2">WILCCON 0185</strain>
    </source>
</reference>
<organism evidence="1 2">
    <name type="scientific">Candidatus Clostridium stratigraminis</name>
    <dbReference type="NCBI Taxonomy" id="3381661"/>
    <lineage>
        <taxon>Bacteria</taxon>
        <taxon>Bacillati</taxon>
        <taxon>Bacillota</taxon>
        <taxon>Clostridia</taxon>
        <taxon>Eubacteriales</taxon>
        <taxon>Clostridiaceae</taxon>
        <taxon>Clostridium</taxon>
    </lineage>
</organism>